<name>A0A1G9RWH2_9FIRM</name>
<dbReference type="RefSeq" id="WP_089761617.1">
    <property type="nucleotide sequence ID" value="NZ_FNGO01000024.1"/>
</dbReference>
<accession>A0A1G9RWH2</accession>
<dbReference type="AlphaFoldDB" id="A0A1G9RWH2"/>
<dbReference type="Proteomes" id="UP000199476">
    <property type="component" value="Unassembled WGS sequence"/>
</dbReference>
<protein>
    <recommendedName>
        <fullName evidence="3">Rubredoxin</fullName>
    </recommendedName>
</protein>
<dbReference type="STRING" id="321763.SAMN04488692_12433"/>
<keyword evidence="2" id="KW-1185">Reference proteome</keyword>
<organism evidence="1 2">
    <name type="scientific">Halarsenatibacter silvermanii</name>
    <dbReference type="NCBI Taxonomy" id="321763"/>
    <lineage>
        <taxon>Bacteria</taxon>
        <taxon>Bacillati</taxon>
        <taxon>Bacillota</taxon>
        <taxon>Clostridia</taxon>
        <taxon>Halanaerobiales</taxon>
        <taxon>Halarsenatibacteraceae</taxon>
        <taxon>Halarsenatibacter</taxon>
    </lineage>
</organism>
<evidence type="ECO:0000313" key="1">
    <source>
        <dbReference type="EMBL" id="SDM27609.1"/>
    </source>
</evidence>
<sequence>MKFRCRACGAKYEAMKWNNAARDVVDENEFQPIQNVYDSDRLWYCPNCSEDKADVRVELIEE</sequence>
<reference evidence="1 2" key="1">
    <citation type="submission" date="2016-10" db="EMBL/GenBank/DDBJ databases">
        <authorList>
            <person name="de Groot N.N."/>
        </authorList>
    </citation>
    <scope>NUCLEOTIDE SEQUENCE [LARGE SCALE GENOMIC DNA]</scope>
    <source>
        <strain evidence="1 2">SLAS-1</strain>
    </source>
</reference>
<dbReference type="OrthoDB" id="2112210at2"/>
<evidence type="ECO:0008006" key="3">
    <source>
        <dbReference type="Google" id="ProtNLM"/>
    </source>
</evidence>
<gene>
    <name evidence="1" type="ORF">SAMN04488692_12433</name>
</gene>
<evidence type="ECO:0000313" key="2">
    <source>
        <dbReference type="Proteomes" id="UP000199476"/>
    </source>
</evidence>
<dbReference type="SUPFAM" id="SSF57802">
    <property type="entry name" value="Rubredoxin-like"/>
    <property type="match status" value="1"/>
</dbReference>
<dbReference type="EMBL" id="FNGO01000024">
    <property type="protein sequence ID" value="SDM27609.1"/>
    <property type="molecule type" value="Genomic_DNA"/>
</dbReference>
<proteinExistence type="predicted"/>